<reference evidence="1 2" key="1">
    <citation type="journal article" date="2023" name="Life. Sci Alliance">
        <title>Evolutionary insights into 3D genome organization and epigenetic landscape of Vigna mungo.</title>
        <authorList>
            <person name="Junaid A."/>
            <person name="Singh B."/>
            <person name="Bhatia S."/>
        </authorList>
    </citation>
    <scope>NUCLEOTIDE SEQUENCE [LARGE SCALE GENOMIC DNA]</scope>
    <source>
        <strain evidence="1">Urdbean</strain>
    </source>
</reference>
<evidence type="ECO:0000313" key="1">
    <source>
        <dbReference type="EMBL" id="WVY89681.1"/>
    </source>
</evidence>
<accession>A0AAQ3RCU9</accession>
<keyword evidence="2" id="KW-1185">Reference proteome</keyword>
<proteinExistence type="predicted"/>
<organism evidence="1 2">
    <name type="scientific">Vigna mungo</name>
    <name type="common">Black gram</name>
    <name type="synonym">Phaseolus mungo</name>
    <dbReference type="NCBI Taxonomy" id="3915"/>
    <lineage>
        <taxon>Eukaryota</taxon>
        <taxon>Viridiplantae</taxon>
        <taxon>Streptophyta</taxon>
        <taxon>Embryophyta</taxon>
        <taxon>Tracheophyta</taxon>
        <taxon>Spermatophyta</taxon>
        <taxon>Magnoliopsida</taxon>
        <taxon>eudicotyledons</taxon>
        <taxon>Gunneridae</taxon>
        <taxon>Pentapetalae</taxon>
        <taxon>rosids</taxon>
        <taxon>fabids</taxon>
        <taxon>Fabales</taxon>
        <taxon>Fabaceae</taxon>
        <taxon>Papilionoideae</taxon>
        <taxon>50 kb inversion clade</taxon>
        <taxon>NPAAA clade</taxon>
        <taxon>indigoferoid/millettioid clade</taxon>
        <taxon>Phaseoleae</taxon>
        <taxon>Vigna</taxon>
    </lineage>
</organism>
<dbReference type="Proteomes" id="UP001374535">
    <property type="component" value="Chromosome 11"/>
</dbReference>
<sequence>MVIWLLRVVNCDVAFVGRNEVAKQCTSAAVVLCNSQTRAVFYWPDIYSQPLAPVTSIASSSELGAVFTSDGKASFNRQRRQTFPIVSLHALPLRVAQVVSSGSFNALLLALTEGKCLKILCISNLNGVNQFKL</sequence>
<gene>
    <name evidence="1" type="ORF">V8G54_035195</name>
</gene>
<dbReference type="EMBL" id="CP144690">
    <property type="protein sequence ID" value="WVY89681.1"/>
    <property type="molecule type" value="Genomic_DNA"/>
</dbReference>
<protein>
    <submittedName>
        <fullName evidence="1">Uncharacterized protein</fullName>
    </submittedName>
</protein>
<dbReference type="AlphaFoldDB" id="A0AAQ3RCU9"/>
<evidence type="ECO:0000313" key="2">
    <source>
        <dbReference type="Proteomes" id="UP001374535"/>
    </source>
</evidence>
<name>A0AAQ3RCU9_VIGMU</name>